<gene>
    <name evidence="1" type="ORF">AW09_003418</name>
</gene>
<dbReference type="AlphaFoldDB" id="A0A080LUW2"/>
<organism evidence="1 2">
    <name type="scientific">Candidatus Accumulibacter phosphatis</name>
    <dbReference type="NCBI Taxonomy" id="327160"/>
    <lineage>
        <taxon>Bacteria</taxon>
        <taxon>Pseudomonadati</taxon>
        <taxon>Pseudomonadota</taxon>
        <taxon>Betaproteobacteria</taxon>
        <taxon>Candidatus Accumulibacter</taxon>
    </lineage>
</organism>
<evidence type="ECO:0000313" key="2">
    <source>
        <dbReference type="Proteomes" id="UP000020077"/>
    </source>
</evidence>
<protein>
    <submittedName>
        <fullName evidence="1">Curlin minor subunit CsgB</fullName>
    </submittedName>
</protein>
<proteinExistence type="predicted"/>
<comment type="caution">
    <text evidence="1">The sequence shown here is derived from an EMBL/GenBank/DDBJ whole genome shotgun (WGS) entry which is preliminary data.</text>
</comment>
<dbReference type="Proteomes" id="UP000020077">
    <property type="component" value="Unassembled WGS sequence"/>
</dbReference>
<dbReference type="EMBL" id="JDVG02000543">
    <property type="protein sequence ID" value="KFB71450.1"/>
    <property type="molecule type" value="Genomic_DNA"/>
</dbReference>
<accession>A0A080LUW2</accession>
<evidence type="ECO:0000313" key="1">
    <source>
        <dbReference type="EMBL" id="KFB71450.1"/>
    </source>
</evidence>
<name>A0A080LUW2_9PROT</name>
<sequence length="316" mass="33383">MLQQDNTGDVWVSYSQKGNGNAAEFSQIDNRGNASANGGQYGDNNHSTIQQSGNGFAYALALQGDESNFKYAIGNAALITQTFNQTAWAFTRQLGTLNDISITQQSNADVTAIVNQGASSGPEANSNRALILQNQNLVTTAIVNQGGTGNIAGILQEQNSNTSAEIRQGESSWMLSSANNAQILQTYNLNTIARVTQNGEVNQATITQSYNADNTIAEVVQGGGYFDRDSGQWVELGSGSQNQASIGQSNSHNVDARITQEGSLNTASVLQMGSDLVARIAQSGSSNQAAIDQLGIGFQARVTQNGMANVANVYQR</sequence>
<reference evidence="1 2" key="1">
    <citation type="submission" date="2014-02" db="EMBL/GenBank/DDBJ databases">
        <title>Expanding our view of genomic diversity in Candidatus Accumulibacter clades.</title>
        <authorList>
            <person name="Skennerton C.T."/>
            <person name="Barr J.J."/>
            <person name="Slater F.R."/>
            <person name="Bond P.L."/>
            <person name="Tyson G.W."/>
        </authorList>
    </citation>
    <scope>NUCLEOTIDE SEQUENCE [LARGE SCALE GENOMIC DNA]</scope>
    <source>
        <strain evidence="2">BA-91</strain>
    </source>
</reference>